<dbReference type="AlphaFoldDB" id="A0AA35LMT5"/>
<sequence length="251" mass="28645">MDFILSRPVVFFFFFFFFFFFAFAVEYFGMFGECHLSSILIHVCILCKHDWRLSFRIFQLRLTSVAQPFLLLIDTSCSTMTTAVMTPIMKCRMPIEHIGSQCKKEYERCIHPVLNVIHSLACLQSEACRTAMESVPRSSLSFRTKLHIDTSCSTMTTAVMTPIMKCRMPIEVMTRADDGTLRPMTMWVEMEIDVMKQGTNTTLPNPSPAQITQASMLAPSPAMQLPSLMQPNSFAYNLPSHPATVPILRRR</sequence>
<organism evidence="1 2">
    <name type="scientific">Podarcis lilfordi</name>
    <name type="common">Lilford's wall lizard</name>
    <dbReference type="NCBI Taxonomy" id="74358"/>
    <lineage>
        <taxon>Eukaryota</taxon>
        <taxon>Metazoa</taxon>
        <taxon>Chordata</taxon>
        <taxon>Craniata</taxon>
        <taxon>Vertebrata</taxon>
        <taxon>Euteleostomi</taxon>
        <taxon>Lepidosauria</taxon>
        <taxon>Squamata</taxon>
        <taxon>Bifurcata</taxon>
        <taxon>Unidentata</taxon>
        <taxon>Episquamata</taxon>
        <taxon>Laterata</taxon>
        <taxon>Lacertibaenia</taxon>
        <taxon>Lacertidae</taxon>
        <taxon>Podarcis</taxon>
    </lineage>
</organism>
<keyword evidence="2" id="KW-1185">Reference proteome</keyword>
<accession>A0AA35LMT5</accession>
<evidence type="ECO:0000313" key="2">
    <source>
        <dbReference type="Proteomes" id="UP001178461"/>
    </source>
</evidence>
<reference evidence="1" key="1">
    <citation type="submission" date="2022-12" db="EMBL/GenBank/DDBJ databases">
        <authorList>
            <person name="Alioto T."/>
            <person name="Alioto T."/>
            <person name="Gomez Garrido J."/>
        </authorList>
    </citation>
    <scope>NUCLEOTIDE SEQUENCE</scope>
</reference>
<evidence type="ECO:0000313" key="1">
    <source>
        <dbReference type="EMBL" id="CAI5798419.1"/>
    </source>
</evidence>
<name>A0AA35LMT5_9SAUR</name>
<gene>
    <name evidence="1" type="ORF">PODLI_1B010232</name>
</gene>
<protein>
    <submittedName>
        <fullName evidence="1">Uncharacterized protein</fullName>
    </submittedName>
</protein>
<dbReference type="EMBL" id="OX395143">
    <property type="protein sequence ID" value="CAI5798419.1"/>
    <property type="molecule type" value="Genomic_DNA"/>
</dbReference>
<proteinExistence type="predicted"/>
<dbReference type="Proteomes" id="UP001178461">
    <property type="component" value="Chromosome 16"/>
</dbReference>